<dbReference type="GO" id="GO:0051539">
    <property type="term" value="F:4 iron, 4 sulfur cluster binding"/>
    <property type="evidence" value="ECO:0007669"/>
    <property type="project" value="UniProtKB-UniRule"/>
</dbReference>
<dbReference type="PANTHER" id="PTHR32479">
    <property type="entry name" value="GLYCOLATE OXIDASE IRON-SULFUR SUBUNIT"/>
    <property type="match status" value="1"/>
</dbReference>
<dbReference type="InterPro" id="IPR017896">
    <property type="entry name" value="4Fe4S_Fe-S-bd"/>
</dbReference>
<feature type="domain" description="4Fe-4S ferredoxin-type" evidence="8">
    <location>
        <begin position="67"/>
        <end position="95"/>
    </location>
</feature>
<reference evidence="9 10" key="1">
    <citation type="journal article" date="2012" name="J. Bacteriol.">
        <title>Genome sequences for six rhodanobacter strains, isolated from soils and the terrestrial subsurface, with variable denitrification capabilities.</title>
        <authorList>
            <person name="Kostka J.E."/>
            <person name="Green S.J."/>
            <person name="Rishishwar L."/>
            <person name="Prakash O."/>
            <person name="Katz L.S."/>
            <person name="Marino-Ramirez L."/>
            <person name="Jordan I.K."/>
            <person name="Munk C."/>
            <person name="Ivanova N."/>
            <person name="Mikhailova N."/>
            <person name="Watson D.B."/>
            <person name="Brown S.D."/>
            <person name="Palumbo A.V."/>
            <person name="Brooks S.C."/>
        </authorList>
    </citation>
    <scope>NUCLEOTIDE SEQUENCE [LARGE SCALE GENOMIC DNA]</scope>
    <source>
        <strain evidence="10">Jip2T</strain>
    </source>
</reference>
<dbReference type="GO" id="GO:0046872">
    <property type="term" value="F:metal ion binding"/>
    <property type="evidence" value="ECO:0007669"/>
    <property type="project" value="UniProtKB-UniRule"/>
</dbReference>
<evidence type="ECO:0000256" key="7">
    <source>
        <dbReference type="SAM" id="MobiDB-lite"/>
    </source>
</evidence>
<evidence type="ECO:0000256" key="3">
    <source>
        <dbReference type="ARBA" id="ARBA00022737"/>
    </source>
</evidence>
<dbReference type="Gene3D" id="1.10.1060.10">
    <property type="entry name" value="Alpha-helical ferredoxin"/>
    <property type="match status" value="1"/>
</dbReference>
<organism evidence="9 10">
    <name type="scientific">Rhodanobacter fulvus Jip2</name>
    <dbReference type="NCBI Taxonomy" id="1163408"/>
    <lineage>
        <taxon>Bacteria</taxon>
        <taxon>Pseudomonadati</taxon>
        <taxon>Pseudomonadota</taxon>
        <taxon>Gammaproteobacteria</taxon>
        <taxon>Lysobacterales</taxon>
        <taxon>Rhodanobacteraceae</taxon>
        <taxon>Rhodanobacter</taxon>
    </lineage>
</organism>
<evidence type="ECO:0000256" key="5">
    <source>
        <dbReference type="ARBA" id="ARBA00023014"/>
    </source>
</evidence>
<evidence type="ECO:0000256" key="6">
    <source>
        <dbReference type="PIRNR" id="PIRNR000139"/>
    </source>
</evidence>
<dbReference type="EC" id="1.1.99.14" evidence="6"/>
<keyword evidence="6" id="KW-0249">Electron transport</keyword>
<name>I4VRM6_9GAMM</name>
<dbReference type="PROSITE" id="PS00198">
    <property type="entry name" value="4FE4S_FER_1"/>
    <property type="match status" value="2"/>
</dbReference>
<keyword evidence="3" id="KW-0677">Repeat</keyword>
<dbReference type="InterPro" id="IPR017900">
    <property type="entry name" value="4Fe4S_Fe_S_CS"/>
</dbReference>
<keyword evidence="5 6" id="KW-0411">Iron-sulfur</keyword>
<evidence type="ECO:0000256" key="2">
    <source>
        <dbReference type="ARBA" id="ARBA00022723"/>
    </source>
</evidence>
<keyword evidence="2 6" id="KW-0479">Metal-binding</keyword>
<keyword evidence="4 6" id="KW-0408">Iron</keyword>
<accession>I4VRM6</accession>
<feature type="domain" description="4Fe-4S ferredoxin-type" evidence="8">
    <location>
        <begin position="15"/>
        <end position="45"/>
    </location>
</feature>
<evidence type="ECO:0000313" key="9">
    <source>
        <dbReference type="EMBL" id="EIL89867.1"/>
    </source>
</evidence>
<dbReference type="STRING" id="1163408.UU9_07813"/>
<comment type="catalytic activity">
    <reaction evidence="6">
        <text>glycolate + A = glyoxylate + AH2</text>
        <dbReference type="Rhea" id="RHEA:21264"/>
        <dbReference type="ChEBI" id="CHEBI:13193"/>
        <dbReference type="ChEBI" id="CHEBI:17499"/>
        <dbReference type="ChEBI" id="CHEBI:29805"/>
        <dbReference type="ChEBI" id="CHEBI:36655"/>
        <dbReference type="EC" id="1.1.99.14"/>
    </reaction>
</comment>
<comment type="function">
    <text evidence="6">Component of a complex that catalyzes the oxidation of glycolate to glyoxylate.</text>
</comment>
<keyword evidence="10" id="KW-1185">Reference proteome</keyword>
<proteinExistence type="predicted"/>
<dbReference type="Pfam" id="PF02754">
    <property type="entry name" value="CCG"/>
    <property type="match status" value="2"/>
</dbReference>
<dbReference type="AlphaFoldDB" id="I4VRM6"/>
<evidence type="ECO:0000256" key="1">
    <source>
        <dbReference type="ARBA" id="ARBA00022485"/>
    </source>
</evidence>
<comment type="caution">
    <text evidence="9">The sequence shown here is derived from an EMBL/GenBank/DDBJ whole genome shotgun (WGS) entry which is preliminary data.</text>
</comment>
<dbReference type="Proteomes" id="UP000004210">
    <property type="component" value="Unassembled WGS sequence"/>
</dbReference>
<protein>
    <recommendedName>
        <fullName evidence="6">Glycolate oxidase iron-sulfur subunit</fullName>
        <ecNumber evidence="6">1.1.99.14</ecNumber>
    </recommendedName>
</protein>
<dbReference type="PIRSF" id="PIRSF000139">
    <property type="entry name" value="Glc_ox_4Fe-4S"/>
    <property type="match status" value="1"/>
</dbReference>
<keyword evidence="1 6" id="KW-0004">4Fe-4S</keyword>
<dbReference type="InterPro" id="IPR004017">
    <property type="entry name" value="Cys_rich_dom"/>
</dbReference>
<comment type="cofactor">
    <cofactor evidence="6">
        <name>[4Fe-4S] cluster</name>
        <dbReference type="ChEBI" id="CHEBI:49883"/>
    </cofactor>
    <text evidence="6">Binds 2 [4Fe-4S] clusters.</text>
</comment>
<dbReference type="PROSITE" id="PS51379">
    <property type="entry name" value="4FE4S_FER_2"/>
    <property type="match status" value="2"/>
</dbReference>
<evidence type="ECO:0000256" key="4">
    <source>
        <dbReference type="ARBA" id="ARBA00023004"/>
    </source>
</evidence>
<dbReference type="PATRIC" id="fig|1163408.3.peg.1600"/>
<feature type="compositionally biased region" description="Basic and acidic residues" evidence="7">
    <location>
        <begin position="413"/>
        <end position="427"/>
    </location>
</feature>
<dbReference type="InterPro" id="IPR012257">
    <property type="entry name" value="Glc_ox_4Fe-4S"/>
</dbReference>
<dbReference type="SUPFAM" id="SSF54862">
    <property type="entry name" value="4Fe-4S ferredoxins"/>
    <property type="match status" value="1"/>
</dbReference>
<feature type="compositionally biased region" description="Polar residues" evidence="7">
    <location>
        <begin position="402"/>
        <end position="412"/>
    </location>
</feature>
<sequence>MMGMPLEKSPTLGSARRIVELADQCVQCGLCLPVCPTYQMDRNEAESPRGRIAIAAALARGEVEPTAALRLHLDHCLGCLDCEKVCPAHVQYDELLIEARALLGPSTRRPRWLLKLLQRPAWMRALRRLGHVLAMDRWKGWLARRLPRDSTTRAALLTLPTGAVAAPMVAKTGEARAGKPTLALFPGCVASVEDADAQAAAVVLLRAAGFQVSVLPAFCCGAMDLHGGEAPAAEKAAQRVREAWQSSGASGLVSVTPGCLGSLRRALPGIHVADPFELLAARADTLRFRPLARRLAVHLACTQVNVARSESAMLALLRQVPLLDVQPLPRPPYCCGAAGSHMLEFPARAAELRDDTLQQVALLEPQVLLSSNIGCRLHLATGAEGRWPMQHPLTLLAQQLDTGHPATNTPDNQPHERSHPEPLRSPA</sequence>
<dbReference type="eggNOG" id="COG0247">
    <property type="taxonomic scope" value="Bacteria"/>
</dbReference>
<evidence type="ECO:0000259" key="8">
    <source>
        <dbReference type="PROSITE" id="PS51379"/>
    </source>
</evidence>
<evidence type="ECO:0000313" key="10">
    <source>
        <dbReference type="Proteomes" id="UP000004210"/>
    </source>
</evidence>
<dbReference type="GO" id="GO:0019154">
    <property type="term" value="F:glycolate dehydrogenase activity"/>
    <property type="evidence" value="ECO:0007669"/>
    <property type="project" value="UniProtKB-EC"/>
</dbReference>
<feature type="region of interest" description="Disordered" evidence="7">
    <location>
        <begin position="402"/>
        <end position="427"/>
    </location>
</feature>
<comment type="catalytic activity">
    <reaction evidence="6">
        <text>(R)-lactate + A = pyruvate + AH2</text>
        <dbReference type="Rhea" id="RHEA:15089"/>
        <dbReference type="ChEBI" id="CHEBI:13193"/>
        <dbReference type="ChEBI" id="CHEBI:15361"/>
        <dbReference type="ChEBI" id="CHEBI:16004"/>
        <dbReference type="ChEBI" id="CHEBI:17499"/>
    </reaction>
</comment>
<dbReference type="InterPro" id="IPR009051">
    <property type="entry name" value="Helical_ferredxn"/>
</dbReference>
<keyword evidence="6" id="KW-0813">Transport</keyword>
<gene>
    <name evidence="9" type="ORF">UU9_07813</name>
</gene>
<dbReference type="PANTHER" id="PTHR32479:SF17">
    <property type="entry name" value="GLYCOLATE OXIDASE IRON-SULFUR SUBUNIT"/>
    <property type="match status" value="1"/>
</dbReference>
<dbReference type="EMBL" id="AJXU01000030">
    <property type="protein sequence ID" value="EIL89867.1"/>
    <property type="molecule type" value="Genomic_DNA"/>
</dbReference>
<dbReference type="Pfam" id="PF13183">
    <property type="entry name" value="Fer4_8"/>
    <property type="match status" value="1"/>
</dbReference>